<name>A0ABV8KWI0_9ACTN</name>
<dbReference type="Proteomes" id="UP001595868">
    <property type="component" value="Unassembled WGS sequence"/>
</dbReference>
<evidence type="ECO:0000259" key="1">
    <source>
        <dbReference type="Pfam" id="PF18739"/>
    </source>
</evidence>
<feature type="domain" description="ApeA N-terminal" evidence="2">
    <location>
        <begin position="6"/>
        <end position="292"/>
    </location>
</feature>
<dbReference type="InterPro" id="IPR041223">
    <property type="entry name" value="ApeA_NTD"/>
</dbReference>
<dbReference type="InterPro" id="IPR041229">
    <property type="entry name" value="HEPN_Apea"/>
</dbReference>
<gene>
    <name evidence="3" type="ORF">ACFOX0_32125</name>
</gene>
<protein>
    <submittedName>
        <fullName evidence="3">HEPN domain-containing protein</fullName>
    </submittedName>
</protein>
<evidence type="ECO:0000313" key="4">
    <source>
        <dbReference type="Proteomes" id="UP001595868"/>
    </source>
</evidence>
<dbReference type="Pfam" id="PF18739">
    <property type="entry name" value="HEPN_Apea"/>
    <property type="match status" value="1"/>
</dbReference>
<sequence>METLETAGHWWMLGEPGRRVPGILKFDLTSGGRLTLIGGLRRPEDLAVPERMADGSTRISISEDLIARSGNYGRLHGECNGRAYTLEGCFQLRSRGGVFGPSYEEAIYVNHVYEGVWFSEGEPVGGNQLNFALDGLTEWVPQSGIVQVFNDGAVVDAPQVELHASRLPQRTVALPDGGELWLSHGLSTSSPGSSAALTENFSLAIHYERVIPIEDLLDKASDLQDLVSIATDRSAQYGTIRVMHPDLVEDRGGRRRNESFTVWSAWTALRKDDAKPLDRHSLFFTLDDIGGVAGLASWMQVTEKFRSALGRAMATKYAEKMYVSDRFLNRAAALEGFDRIKTGQSRGRTFVERISECISIAGAQFAELVCDPGKWATELKNHRNEIAHHYGRRMRQAVEDQLYISDSAFWLLVFCLLREAGIEDAMFDKILSHQKLQYLKRKNQSIFG</sequence>
<dbReference type="Pfam" id="PF18862">
    <property type="entry name" value="ApeA_NTD1"/>
    <property type="match status" value="1"/>
</dbReference>
<evidence type="ECO:0000313" key="3">
    <source>
        <dbReference type="EMBL" id="MFC4110554.1"/>
    </source>
</evidence>
<dbReference type="RefSeq" id="WP_377553068.1">
    <property type="nucleotide sequence ID" value="NZ_JBHSBN010000045.1"/>
</dbReference>
<feature type="domain" description="Apea-like HEPN" evidence="1">
    <location>
        <begin position="347"/>
        <end position="424"/>
    </location>
</feature>
<organism evidence="3 4">
    <name type="scientific">Micromonospora zhanjiangensis</name>
    <dbReference type="NCBI Taxonomy" id="1522057"/>
    <lineage>
        <taxon>Bacteria</taxon>
        <taxon>Bacillati</taxon>
        <taxon>Actinomycetota</taxon>
        <taxon>Actinomycetes</taxon>
        <taxon>Micromonosporales</taxon>
        <taxon>Micromonosporaceae</taxon>
        <taxon>Micromonospora</taxon>
    </lineage>
</organism>
<dbReference type="EMBL" id="JBHSBN010000045">
    <property type="protein sequence ID" value="MFC4110554.1"/>
    <property type="molecule type" value="Genomic_DNA"/>
</dbReference>
<keyword evidence="4" id="KW-1185">Reference proteome</keyword>
<comment type="caution">
    <text evidence="3">The sequence shown here is derived from an EMBL/GenBank/DDBJ whole genome shotgun (WGS) entry which is preliminary data.</text>
</comment>
<proteinExistence type="predicted"/>
<evidence type="ECO:0000259" key="2">
    <source>
        <dbReference type="Pfam" id="PF18862"/>
    </source>
</evidence>
<accession>A0ABV8KWI0</accession>
<reference evidence="4" key="1">
    <citation type="journal article" date="2019" name="Int. J. Syst. Evol. Microbiol.">
        <title>The Global Catalogue of Microorganisms (GCM) 10K type strain sequencing project: providing services to taxonomists for standard genome sequencing and annotation.</title>
        <authorList>
            <consortium name="The Broad Institute Genomics Platform"/>
            <consortium name="The Broad Institute Genome Sequencing Center for Infectious Disease"/>
            <person name="Wu L."/>
            <person name="Ma J."/>
        </authorList>
    </citation>
    <scope>NUCLEOTIDE SEQUENCE [LARGE SCALE GENOMIC DNA]</scope>
    <source>
        <strain evidence="4">2902at01</strain>
    </source>
</reference>